<comment type="caution">
    <text evidence="6">The sequence shown here is derived from an EMBL/GenBank/DDBJ whole genome shotgun (WGS) entry which is preliminary data.</text>
</comment>
<gene>
    <name evidence="6" type="ORF">QNA08_13130</name>
</gene>
<dbReference type="PANTHER" id="PTHR30136:SF24">
    <property type="entry name" value="HTH-TYPE TRANSCRIPTIONAL REPRESSOR ALLR"/>
    <property type="match status" value="1"/>
</dbReference>
<dbReference type="Proteomes" id="UP001321492">
    <property type="component" value="Unassembled WGS sequence"/>
</dbReference>
<dbReference type="InterPro" id="IPR005471">
    <property type="entry name" value="Tscrpt_reg_IclR_N"/>
</dbReference>
<feature type="domain" description="IclR-ED" evidence="5">
    <location>
        <begin position="76"/>
        <end position="266"/>
    </location>
</feature>
<name>A0ABT7AIH2_9HYPH</name>
<evidence type="ECO:0000313" key="7">
    <source>
        <dbReference type="Proteomes" id="UP001321492"/>
    </source>
</evidence>
<keyword evidence="1" id="KW-0805">Transcription regulation</keyword>
<dbReference type="PROSITE" id="PS51078">
    <property type="entry name" value="ICLR_ED"/>
    <property type="match status" value="1"/>
</dbReference>
<evidence type="ECO:0000259" key="4">
    <source>
        <dbReference type="PROSITE" id="PS51077"/>
    </source>
</evidence>
<keyword evidence="7" id="KW-1185">Reference proteome</keyword>
<proteinExistence type="predicted"/>
<dbReference type="SUPFAM" id="SSF55781">
    <property type="entry name" value="GAF domain-like"/>
    <property type="match status" value="1"/>
</dbReference>
<dbReference type="Pfam" id="PF09339">
    <property type="entry name" value="HTH_IclR"/>
    <property type="match status" value="1"/>
</dbReference>
<dbReference type="Pfam" id="PF01614">
    <property type="entry name" value="IclR_C"/>
    <property type="match status" value="1"/>
</dbReference>
<dbReference type="Gene3D" id="3.30.450.40">
    <property type="match status" value="1"/>
</dbReference>
<dbReference type="InterPro" id="IPR036388">
    <property type="entry name" value="WH-like_DNA-bd_sf"/>
</dbReference>
<keyword evidence="2" id="KW-0238">DNA-binding</keyword>
<dbReference type="RefSeq" id="WP_283741161.1">
    <property type="nucleotide sequence ID" value="NZ_JASJEV010000007.1"/>
</dbReference>
<dbReference type="PROSITE" id="PS51077">
    <property type="entry name" value="HTH_ICLR"/>
    <property type="match status" value="1"/>
</dbReference>
<evidence type="ECO:0000313" key="6">
    <source>
        <dbReference type="EMBL" id="MDJ1159182.1"/>
    </source>
</evidence>
<dbReference type="EMBL" id="JASJEV010000007">
    <property type="protein sequence ID" value="MDJ1159182.1"/>
    <property type="molecule type" value="Genomic_DNA"/>
</dbReference>
<evidence type="ECO:0000256" key="3">
    <source>
        <dbReference type="ARBA" id="ARBA00023163"/>
    </source>
</evidence>
<dbReference type="Gene3D" id="1.10.10.10">
    <property type="entry name" value="Winged helix-like DNA-binding domain superfamily/Winged helix DNA-binding domain"/>
    <property type="match status" value="1"/>
</dbReference>
<evidence type="ECO:0000256" key="1">
    <source>
        <dbReference type="ARBA" id="ARBA00023015"/>
    </source>
</evidence>
<dbReference type="PANTHER" id="PTHR30136">
    <property type="entry name" value="HELIX-TURN-HELIX TRANSCRIPTIONAL REGULATOR, ICLR FAMILY"/>
    <property type="match status" value="1"/>
</dbReference>
<protein>
    <submittedName>
        <fullName evidence="6">IclR family transcriptional regulator</fullName>
    </submittedName>
</protein>
<dbReference type="SMART" id="SM00346">
    <property type="entry name" value="HTH_ICLR"/>
    <property type="match status" value="1"/>
</dbReference>
<organism evidence="6 7">
    <name type="scientific">Chelatococcus albus</name>
    <dbReference type="NCBI Taxonomy" id="3047466"/>
    <lineage>
        <taxon>Bacteria</taxon>
        <taxon>Pseudomonadati</taxon>
        <taxon>Pseudomonadota</taxon>
        <taxon>Alphaproteobacteria</taxon>
        <taxon>Hyphomicrobiales</taxon>
        <taxon>Chelatococcaceae</taxon>
        <taxon>Chelatococcus</taxon>
    </lineage>
</organism>
<feature type="domain" description="HTH iclR-type" evidence="4">
    <location>
        <begin position="20"/>
        <end position="82"/>
    </location>
</feature>
<keyword evidence="3" id="KW-0804">Transcription</keyword>
<dbReference type="InterPro" id="IPR014757">
    <property type="entry name" value="Tscrpt_reg_IclR_C"/>
</dbReference>
<evidence type="ECO:0000256" key="2">
    <source>
        <dbReference type="ARBA" id="ARBA00023125"/>
    </source>
</evidence>
<dbReference type="InterPro" id="IPR029016">
    <property type="entry name" value="GAF-like_dom_sf"/>
</dbReference>
<dbReference type="InterPro" id="IPR036390">
    <property type="entry name" value="WH_DNA-bd_sf"/>
</dbReference>
<dbReference type="InterPro" id="IPR050707">
    <property type="entry name" value="HTH_MetabolicPath_Reg"/>
</dbReference>
<evidence type="ECO:0000259" key="5">
    <source>
        <dbReference type="PROSITE" id="PS51078"/>
    </source>
</evidence>
<reference evidence="6 7" key="1">
    <citation type="submission" date="2023-05" db="EMBL/GenBank/DDBJ databases">
        <title>Chelatococcus sp. nov., a moderately thermophilic bacterium isolated from hot spring microbial mat.</title>
        <authorList>
            <person name="Hu C.-J."/>
            <person name="Li W.-J."/>
        </authorList>
    </citation>
    <scope>NUCLEOTIDE SEQUENCE [LARGE SCALE GENOMIC DNA]</scope>
    <source>
        <strain evidence="6 7">SYSU G07232</strain>
    </source>
</reference>
<sequence length="266" mass="28568">MLDDMRRPPRLTARPGVPPVRAVERAVALLRAFAPERPRLGLSELARAAGLDKGTARRLLLTLAAAGLVEFDERAQLYRLGADVLGIAAAVEAGRDLREVAAPVLTDVTEKTGATAFLWVHHDGTALCVERVRAPLLRIDATWFTVGARAFLNCGGGPRVLLAYITEEEREAALAGELPQRTPASETDPARLREAARTIRARGWELAVDDFFVGLAALGVPILDRRGAFVGALSITGLTAGIVEDGRPRHLDILLGAATRIGEQLR</sequence>
<dbReference type="SUPFAM" id="SSF46785">
    <property type="entry name" value="Winged helix' DNA-binding domain"/>
    <property type="match status" value="1"/>
</dbReference>
<accession>A0ABT7AIH2</accession>